<dbReference type="Pfam" id="PF00069">
    <property type="entry name" value="Pkinase"/>
    <property type="match status" value="1"/>
</dbReference>
<evidence type="ECO:0000313" key="8">
    <source>
        <dbReference type="Proteomes" id="UP000277928"/>
    </source>
</evidence>
<protein>
    <recommendedName>
        <fullName evidence="6">Protein kinase domain-containing protein</fullName>
    </recommendedName>
</protein>
<organism evidence="7 8">
    <name type="scientific">Litomosoides sigmodontis</name>
    <name type="common">Filarial nematode worm</name>
    <dbReference type="NCBI Taxonomy" id="42156"/>
    <lineage>
        <taxon>Eukaryota</taxon>
        <taxon>Metazoa</taxon>
        <taxon>Ecdysozoa</taxon>
        <taxon>Nematoda</taxon>
        <taxon>Chromadorea</taxon>
        <taxon>Rhabditida</taxon>
        <taxon>Spirurina</taxon>
        <taxon>Spiruromorpha</taxon>
        <taxon>Filarioidea</taxon>
        <taxon>Onchocercidae</taxon>
        <taxon>Litomosoides</taxon>
    </lineage>
</organism>
<dbReference type="InterPro" id="IPR047108">
    <property type="entry name" value="Plk4-like_POLO_box_2_sf"/>
</dbReference>
<dbReference type="PANTHER" id="PTHR24345">
    <property type="entry name" value="SERINE/THREONINE-PROTEIN KINASE PLK"/>
    <property type="match status" value="1"/>
</dbReference>
<keyword evidence="1" id="KW-0723">Serine/threonine-protein kinase</keyword>
<keyword evidence="4" id="KW-0418">Kinase</keyword>
<keyword evidence="5" id="KW-0067">ATP-binding</keyword>
<dbReference type="Pfam" id="PF18544">
    <property type="entry name" value="Polo_box_3"/>
    <property type="match status" value="1"/>
</dbReference>
<reference evidence="7 8" key="1">
    <citation type="submission" date="2018-08" db="EMBL/GenBank/DDBJ databases">
        <authorList>
            <person name="Laetsch R D."/>
            <person name="Stevens L."/>
            <person name="Kumar S."/>
            <person name="Blaxter L. M."/>
        </authorList>
    </citation>
    <scope>NUCLEOTIDE SEQUENCE [LARGE SCALE GENOMIC DNA]</scope>
</reference>
<evidence type="ECO:0000256" key="4">
    <source>
        <dbReference type="ARBA" id="ARBA00022777"/>
    </source>
</evidence>
<dbReference type="AlphaFoldDB" id="A0A3P6V974"/>
<dbReference type="SUPFAM" id="SSF56112">
    <property type="entry name" value="Protein kinase-like (PK-like)"/>
    <property type="match status" value="1"/>
</dbReference>
<gene>
    <name evidence="7" type="ORF">NLS_LOCUS7669</name>
</gene>
<dbReference type="PANTHER" id="PTHR24345:SF91">
    <property type="entry name" value="SERINE_THREONINE-PROTEIN KINASE PLK4"/>
    <property type="match status" value="1"/>
</dbReference>
<evidence type="ECO:0000256" key="5">
    <source>
        <dbReference type="ARBA" id="ARBA00022840"/>
    </source>
</evidence>
<dbReference type="PROSITE" id="PS50011">
    <property type="entry name" value="PROTEIN_KINASE_DOM"/>
    <property type="match status" value="1"/>
</dbReference>
<feature type="domain" description="Protein kinase" evidence="6">
    <location>
        <begin position="8"/>
        <end position="247"/>
    </location>
</feature>
<dbReference type="GO" id="GO:0004674">
    <property type="term" value="F:protein serine/threonine kinase activity"/>
    <property type="evidence" value="ECO:0007669"/>
    <property type="project" value="UniProtKB-KW"/>
</dbReference>
<evidence type="ECO:0000256" key="1">
    <source>
        <dbReference type="ARBA" id="ARBA00022527"/>
    </source>
</evidence>
<sequence length="810" mass="91993">MSRLKREYDDLEEIGRGGFGVVYRARCIAKGKEWSGKNIDITKATTLRIELELEALSKLVHDNIVKFYDQFQEDGAQYIIMEYCKYQSLRDYVKKNGRLSDFSAAYILRQLVSAVKHIHERNMIHRDLSAGNVLISSIRDDKLFVKLADFGLATKFRKGDVAKTMLGTPGYIAPQVYNRHYNQKADVYSLGGILYLMLTSKDPPRDREVNPFKETISLESATLIQSMMDPNEERRITLGDISLSEFMRKVDGLSLPISRSRETSRERIIYRDCQTAHVSPVITRAHSVRPTASGCKRMTKDSAFESGESGYPHRRRPSSDCYRGELIGVTNCRHNTYLDNQCAHCGKQQSLERKCGREIDVYESSAIRHSAHAERRLVDTNLKQTKENFSDHASKTTIEALWPLDVSRLVPSEVHRKAGTFILQKNGTIIYEAAIRDRSQSGNQNGSGSDEVLVRWTAMVKKTVNGTQSFSVFHLPDKCALPVTNKEVVAVPIDAKIHRNYYSLKQLQHTTDKVDEIAIALYRKILDEVSALGARVVKIIFKPSCDSTARLMENGDFRVKFQDGRLAVHRKNTNSIVVTINNKDPASLSSEERYMFDCAHKDALLVETFLEGAPFKTVKSFPFHFSNSSQFIPSEVTENKLVERQTNMISERFSAPSQQLLDKKWQSTDYVSRLSRAPLRTRNTSLSRNSDNGFKVIPKTRGTSCSSPENLQLSCHRPQMLAEGEYILRGQFDKNGIQIPTRIILNNPENALELRISSNNPKIFVFKEGGREERFCFDGVNYGCVPVAARDLLFTLRQKQQKLKASLNYA</sequence>
<dbReference type="InterPro" id="IPR040734">
    <property type="entry name" value="Zyg-1_PB2"/>
</dbReference>
<dbReference type="InterPro" id="IPR000719">
    <property type="entry name" value="Prot_kinase_dom"/>
</dbReference>
<dbReference type="InterPro" id="IPR008266">
    <property type="entry name" value="Tyr_kinase_AS"/>
</dbReference>
<evidence type="ECO:0000259" key="6">
    <source>
        <dbReference type="PROSITE" id="PS50011"/>
    </source>
</evidence>
<proteinExistence type="predicted"/>
<accession>A0A3P6V974</accession>
<evidence type="ECO:0000256" key="2">
    <source>
        <dbReference type="ARBA" id="ARBA00022679"/>
    </source>
</evidence>
<dbReference type="InterPro" id="IPR011009">
    <property type="entry name" value="Kinase-like_dom_sf"/>
</dbReference>
<dbReference type="Gene3D" id="3.30.1120.130">
    <property type="match status" value="1"/>
</dbReference>
<evidence type="ECO:0000313" key="7">
    <source>
        <dbReference type="EMBL" id="VDK86534.1"/>
    </source>
</evidence>
<keyword evidence="8" id="KW-1185">Reference proteome</keyword>
<dbReference type="STRING" id="42156.A0A3P6V974"/>
<keyword evidence="2" id="KW-0808">Transferase</keyword>
<dbReference type="Proteomes" id="UP000277928">
    <property type="component" value="Unassembled WGS sequence"/>
</dbReference>
<dbReference type="EMBL" id="UYRX01000828">
    <property type="protein sequence ID" value="VDK86534.1"/>
    <property type="molecule type" value="Genomic_DNA"/>
</dbReference>
<dbReference type="GO" id="GO:0005524">
    <property type="term" value="F:ATP binding"/>
    <property type="evidence" value="ECO:0007669"/>
    <property type="project" value="UniProtKB-KW"/>
</dbReference>
<name>A0A3P6V974_LITSI</name>
<dbReference type="OMA" id="FECAHTD"/>
<dbReference type="GO" id="GO:0005634">
    <property type="term" value="C:nucleus"/>
    <property type="evidence" value="ECO:0007669"/>
    <property type="project" value="TreeGrafter"/>
</dbReference>
<dbReference type="Gene3D" id="1.10.510.10">
    <property type="entry name" value="Transferase(Phosphotransferase) domain 1"/>
    <property type="match status" value="1"/>
</dbReference>
<evidence type="ECO:0000256" key="3">
    <source>
        <dbReference type="ARBA" id="ARBA00022741"/>
    </source>
</evidence>
<keyword evidence="3" id="KW-0547">Nucleotide-binding</keyword>
<dbReference type="PROSITE" id="PS00109">
    <property type="entry name" value="PROTEIN_KINASE_TYR"/>
    <property type="match status" value="1"/>
</dbReference>
<dbReference type="OrthoDB" id="346907at2759"/>